<feature type="transmembrane region" description="Helical" evidence="1">
    <location>
        <begin position="59"/>
        <end position="76"/>
    </location>
</feature>
<evidence type="ECO:0000313" key="2">
    <source>
        <dbReference type="EMBL" id="PHQ16165.1"/>
    </source>
</evidence>
<evidence type="ECO:0000256" key="1">
    <source>
        <dbReference type="SAM" id="Phobius"/>
    </source>
</evidence>
<reference evidence="2 3" key="1">
    <citation type="submission" date="2017-09" db="EMBL/GenBank/DDBJ databases">
        <title>The draft genome sequences of Marinobacter sp. PWS21.</title>
        <authorList>
            <person name="Cao J."/>
        </authorList>
    </citation>
    <scope>NUCLEOTIDE SEQUENCE [LARGE SCALE GENOMIC DNA]</scope>
    <source>
        <strain evidence="2 3">PWS21</strain>
    </source>
</reference>
<keyword evidence="1" id="KW-0812">Transmembrane</keyword>
<dbReference type="AlphaFoldDB" id="A0A2G1UNZ3"/>
<comment type="caution">
    <text evidence="2">The sequence shown here is derived from an EMBL/GenBank/DDBJ whole genome shotgun (WGS) entry which is preliminary data.</text>
</comment>
<gene>
    <name evidence="2" type="ORF">CLH61_03475</name>
</gene>
<evidence type="ECO:0000313" key="3">
    <source>
        <dbReference type="Proteomes" id="UP000231409"/>
    </source>
</evidence>
<dbReference type="Proteomes" id="UP000231409">
    <property type="component" value="Unassembled WGS sequence"/>
</dbReference>
<accession>A0A2G1UNZ3</accession>
<feature type="transmembrane region" description="Helical" evidence="1">
    <location>
        <begin position="30"/>
        <end position="53"/>
    </location>
</feature>
<keyword evidence="1" id="KW-0472">Membrane</keyword>
<dbReference type="PANTHER" id="PTHR34351:SF1">
    <property type="entry name" value="SLR1927 PROTEIN"/>
    <property type="match status" value="1"/>
</dbReference>
<dbReference type="EMBL" id="NTFH01000004">
    <property type="protein sequence ID" value="PHQ16165.1"/>
    <property type="molecule type" value="Genomic_DNA"/>
</dbReference>
<organism evidence="2 3">
    <name type="scientific">Marinobacter profundi</name>
    <dbReference type="NCBI Taxonomy" id="2666256"/>
    <lineage>
        <taxon>Bacteria</taxon>
        <taxon>Pseudomonadati</taxon>
        <taxon>Pseudomonadota</taxon>
        <taxon>Gammaproteobacteria</taxon>
        <taxon>Pseudomonadales</taxon>
        <taxon>Marinobacteraceae</taxon>
        <taxon>Marinobacter</taxon>
    </lineage>
</organism>
<dbReference type="PANTHER" id="PTHR34351">
    <property type="entry name" value="SLR1927 PROTEIN-RELATED"/>
    <property type="match status" value="1"/>
</dbReference>
<dbReference type="RefSeq" id="WP_099613331.1">
    <property type="nucleotide sequence ID" value="NZ_KZ319368.1"/>
</dbReference>
<protein>
    <submittedName>
        <fullName evidence="2">Uncharacterized protein</fullName>
    </submittedName>
</protein>
<name>A0A2G1UNZ3_9GAMM</name>
<keyword evidence="3" id="KW-1185">Reference proteome</keyword>
<sequence>MLKAVTAYWQNWVDRRVPRDDTRVFGQKNIFILPSAAGVVFGLLLLVMLLTGINYQNSLIYLLTFLLGTVFVAAMHQTHRNLTGLQITLVKAGEGFAGDAIPFVFRASAPNHDALAITLSHDQTRVDQQHVLAGKPLDMQVLVPSRARGYLVPTRIRVETRFPFGLLVAWSWLRPASAGLVYPRPIAAPEVGSSVVDDGEVDETRETEGQDHADLRPWRQGDMSQRVLWKRFARTGDMVIADWEGEQGSPHWLDYDAFSGVDRELRLSYLTSLVIARANGNAAFGLRLPGQTIEPDNGQLHVQRCLRALATCGLERPREATVAAYGSRTGEPAAAVAQPGESV</sequence>
<keyword evidence="1" id="KW-1133">Transmembrane helix</keyword>
<proteinExistence type="predicted"/>